<dbReference type="EMBL" id="JABFHI010000002">
    <property type="protein sequence ID" value="NOG31247.1"/>
    <property type="molecule type" value="Genomic_DNA"/>
</dbReference>
<dbReference type="Pfam" id="PF05036">
    <property type="entry name" value="SPOR"/>
    <property type="match status" value="1"/>
</dbReference>
<accession>A0A7Y3TVX9</accession>
<reference evidence="2 3" key="2">
    <citation type="submission" date="2020-06" db="EMBL/GenBank/DDBJ databases">
        <title>Halomonas songnenensis sp. nov., a moderately halophilic bacterium isolated from saline and alkaline soils.</title>
        <authorList>
            <person name="Jiang J."/>
            <person name="Pan Y."/>
        </authorList>
    </citation>
    <scope>NUCLEOTIDE SEQUENCE [LARGE SCALE GENOMIC DNA]</scope>
    <source>
        <strain evidence="2 3">TBZ9</strain>
    </source>
</reference>
<protein>
    <recommendedName>
        <fullName evidence="1">SPOR domain-containing protein</fullName>
    </recommendedName>
</protein>
<evidence type="ECO:0000259" key="1">
    <source>
        <dbReference type="Pfam" id="PF05036"/>
    </source>
</evidence>
<comment type="caution">
    <text evidence="2">The sequence shown here is derived from an EMBL/GenBank/DDBJ whole genome shotgun (WGS) entry which is preliminary data.</text>
</comment>
<organism evidence="2 3">
    <name type="scientific">Vreelandella azerica</name>
    <dbReference type="NCBI Taxonomy" id="2732867"/>
    <lineage>
        <taxon>Bacteria</taxon>
        <taxon>Pseudomonadati</taxon>
        <taxon>Pseudomonadota</taxon>
        <taxon>Gammaproteobacteria</taxon>
        <taxon>Oceanospirillales</taxon>
        <taxon>Halomonadaceae</taxon>
        <taxon>Vreelandella</taxon>
    </lineage>
</organism>
<dbReference type="AlphaFoldDB" id="A0A7Y3TVX9"/>
<keyword evidence="3" id="KW-1185">Reference proteome</keyword>
<dbReference type="InterPro" id="IPR007730">
    <property type="entry name" value="SPOR-like_dom"/>
</dbReference>
<sequence>MARRMATQASQKLGTYISGQVAVQAVPGQNQLFRARVVSLDEQQARRACVQLRSQGMDCMVVNASL</sequence>
<dbReference type="Proteomes" id="UP000588806">
    <property type="component" value="Unassembled WGS sequence"/>
</dbReference>
<name>A0A7Y3TVX9_9GAMM</name>
<gene>
    <name evidence="2" type="ORF">HLB35_04775</name>
</gene>
<evidence type="ECO:0000313" key="2">
    <source>
        <dbReference type="EMBL" id="NOG31247.1"/>
    </source>
</evidence>
<reference evidence="2 3" key="1">
    <citation type="submission" date="2020-05" db="EMBL/GenBank/DDBJ databases">
        <authorList>
            <person name="Ruan W."/>
            <person name="Jeon C.O."/>
            <person name="Chun B.H."/>
        </authorList>
    </citation>
    <scope>NUCLEOTIDE SEQUENCE [LARGE SCALE GENOMIC DNA]</scope>
    <source>
        <strain evidence="2 3">TBZ9</strain>
    </source>
</reference>
<feature type="domain" description="SPOR" evidence="1">
    <location>
        <begin position="2"/>
        <end position="62"/>
    </location>
</feature>
<dbReference type="GO" id="GO:0042834">
    <property type="term" value="F:peptidoglycan binding"/>
    <property type="evidence" value="ECO:0007669"/>
    <property type="project" value="InterPro"/>
</dbReference>
<proteinExistence type="predicted"/>
<evidence type="ECO:0000313" key="3">
    <source>
        <dbReference type="Proteomes" id="UP000588806"/>
    </source>
</evidence>